<protein>
    <submittedName>
        <fullName evidence="3">DUF262 domain-containing protein</fullName>
    </submittedName>
</protein>
<dbReference type="PANTHER" id="PTHR35149">
    <property type="entry name" value="SLL5132 PROTEIN"/>
    <property type="match status" value="1"/>
</dbReference>
<reference evidence="3 4" key="1">
    <citation type="submission" date="2020-07" db="EMBL/GenBank/DDBJ databases">
        <title>Bacterium isolated from marien macroalgae.</title>
        <authorList>
            <person name="Zhu K."/>
            <person name="Lu D."/>
            <person name="Du Z."/>
        </authorList>
    </citation>
    <scope>NUCLEOTIDE SEQUENCE [LARGE SCALE GENOMIC DNA]</scope>
    <source>
        <strain evidence="3 4">3-1745</strain>
    </source>
</reference>
<evidence type="ECO:0000259" key="1">
    <source>
        <dbReference type="Pfam" id="PF03235"/>
    </source>
</evidence>
<dbReference type="AlphaFoldDB" id="A0A7W1WWU6"/>
<evidence type="ECO:0000313" key="4">
    <source>
        <dbReference type="Proteomes" id="UP000538931"/>
    </source>
</evidence>
<sequence length="558" mass="63422">MSQIQKLNINLEGIGGVLKSRRFRVPAYQRSYAWEVDHVEALLNDIKEAIDNKEREYFLGSVVVTSADNGRYEVVDGQQRLTTISLVIAAIKEIFQRDEDHEVVVSVKSDFLANTDRRTKEREPKLILNEVDNEIYQDLIESFGDVDEKKVRRQSHKRLLSAAKHCEKYLTDLCIMSKDSEEELHSWLDYIETSLKVIVVTAPDDSNAFVIFETLNDRGLELAISDLVKNYLFHKSGEKIEETKNRWLSMVSTLESASDDPLTVTYIRHFTMARYGLVREKDLFSLLKTKITSKRGSLKFSTELADTVRIYTALLNTDHEYWNDFSNDVAYSVSTFNLLGMTQIRPLLLALLDKFPAKKVSEAFKKLVSAAVRYQMVGGVGGGTLERVYADTAKAVTEERIKTPSDVIQAFKSVPSDSAFLSAFSIASISKQKIARYYLRELEIAQAGSNAETIPNYDTNSVNLEHVLPLTPDPIWENAFTQDEMRSYQRRIGNLAIMASKLNSTIGNGCFEDKKEHYTDSTFKFTKMISANNGWNKDAIDSRQRQMAEVAVKHWSLG</sequence>
<dbReference type="InterPro" id="IPR004919">
    <property type="entry name" value="GmrSD_N"/>
</dbReference>
<evidence type="ECO:0000313" key="3">
    <source>
        <dbReference type="EMBL" id="MBA4501695.1"/>
    </source>
</evidence>
<evidence type="ECO:0000259" key="2">
    <source>
        <dbReference type="Pfam" id="PF07510"/>
    </source>
</evidence>
<proteinExistence type="predicted"/>
<feature type="domain" description="GmrSD restriction endonucleases N-terminal" evidence="1">
    <location>
        <begin position="17"/>
        <end position="233"/>
    </location>
</feature>
<dbReference type="Pfam" id="PF07510">
    <property type="entry name" value="GmrSD_C"/>
    <property type="match status" value="1"/>
</dbReference>
<gene>
    <name evidence="3" type="ORF">H1S06_04890</name>
</gene>
<dbReference type="EMBL" id="JACEMT010000040">
    <property type="protein sequence ID" value="MBA4501695.1"/>
    <property type="molecule type" value="Genomic_DNA"/>
</dbReference>
<dbReference type="Proteomes" id="UP000538931">
    <property type="component" value="Unassembled WGS sequence"/>
</dbReference>
<comment type="caution">
    <text evidence="3">The sequence shown here is derived from an EMBL/GenBank/DDBJ whole genome shotgun (WGS) entry which is preliminary data.</text>
</comment>
<accession>A0A7W1WWU6</accession>
<dbReference type="InterPro" id="IPR011089">
    <property type="entry name" value="GmrSD_C"/>
</dbReference>
<dbReference type="RefSeq" id="WP_181737810.1">
    <property type="nucleotide sequence ID" value="NZ_JACEMT010000040.1"/>
</dbReference>
<dbReference type="PANTHER" id="PTHR35149:SF2">
    <property type="entry name" value="DUF262 DOMAIN-CONTAINING PROTEIN"/>
    <property type="match status" value="1"/>
</dbReference>
<feature type="domain" description="GmrSD restriction endonucleases C-terminal" evidence="2">
    <location>
        <begin position="415"/>
        <end position="550"/>
    </location>
</feature>
<organism evidence="3 4">
    <name type="scientific">Marinobacterium marinum</name>
    <dbReference type="NCBI Taxonomy" id="2756129"/>
    <lineage>
        <taxon>Bacteria</taxon>
        <taxon>Pseudomonadati</taxon>
        <taxon>Pseudomonadota</taxon>
        <taxon>Gammaproteobacteria</taxon>
        <taxon>Oceanospirillales</taxon>
        <taxon>Oceanospirillaceae</taxon>
        <taxon>Marinobacterium</taxon>
    </lineage>
</organism>
<dbReference type="Pfam" id="PF03235">
    <property type="entry name" value="GmrSD_N"/>
    <property type="match status" value="1"/>
</dbReference>
<keyword evidence="4" id="KW-1185">Reference proteome</keyword>
<name>A0A7W1WWU6_9GAMM</name>